<evidence type="ECO:0000313" key="1">
    <source>
        <dbReference type="EMBL" id="GKV28876.1"/>
    </source>
</evidence>
<dbReference type="Proteomes" id="UP001054252">
    <property type="component" value="Unassembled WGS sequence"/>
</dbReference>
<keyword evidence="2" id="KW-1185">Reference proteome</keyword>
<dbReference type="EMBL" id="BPVZ01000080">
    <property type="protein sequence ID" value="GKV28876.1"/>
    <property type="molecule type" value="Genomic_DNA"/>
</dbReference>
<organism evidence="1 2">
    <name type="scientific">Rubroshorea leprosula</name>
    <dbReference type="NCBI Taxonomy" id="152421"/>
    <lineage>
        <taxon>Eukaryota</taxon>
        <taxon>Viridiplantae</taxon>
        <taxon>Streptophyta</taxon>
        <taxon>Embryophyta</taxon>
        <taxon>Tracheophyta</taxon>
        <taxon>Spermatophyta</taxon>
        <taxon>Magnoliopsida</taxon>
        <taxon>eudicotyledons</taxon>
        <taxon>Gunneridae</taxon>
        <taxon>Pentapetalae</taxon>
        <taxon>rosids</taxon>
        <taxon>malvids</taxon>
        <taxon>Malvales</taxon>
        <taxon>Dipterocarpaceae</taxon>
        <taxon>Rubroshorea</taxon>
    </lineage>
</organism>
<sequence>MTSLALTELNNFCYTLQPEVKLRRILEFRRPFHVHLARWKLDLILWMLICMHSKDLFCKKFLIKRIHFQA</sequence>
<protein>
    <submittedName>
        <fullName evidence="1">Uncharacterized protein</fullName>
    </submittedName>
</protein>
<name>A0AAV5KWB7_9ROSI</name>
<reference evidence="1 2" key="1">
    <citation type="journal article" date="2021" name="Commun. Biol.">
        <title>The genome of Shorea leprosula (Dipterocarpaceae) highlights the ecological relevance of drought in aseasonal tropical rainforests.</title>
        <authorList>
            <person name="Ng K.K.S."/>
            <person name="Kobayashi M.J."/>
            <person name="Fawcett J.A."/>
            <person name="Hatakeyama M."/>
            <person name="Paape T."/>
            <person name="Ng C.H."/>
            <person name="Ang C.C."/>
            <person name="Tnah L.H."/>
            <person name="Lee C.T."/>
            <person name="Nishiyama T."/>
            <person name="Sese J."/>
            <person name="O'Brien M.J."/>
            <person name="Copetti D."/>
            <person name="Mohd Noor M.I."/>
            <person name="Ong R.C."/>
            <person name="Putra M."/>
            <person name="Sireger I.Z."/>
            <person name="Indrioko S."/>
            <person name="Kosugi Y."/>
            <person name="Izuno A."/>
            <person name="Isagi Y."/>
            <person name="Lee S.L."/>
            <person name="Shimizu K.K."/>
        </authorList>
    </citation>
    <scope>NUCLEOTIDE SEQUENCE [LARGE SCALE GENOMIC DNA]</scope>
    <source>
        <strain evidence="1">214</strain>
    </source>
</reference>
<accession>A0AAV5KWB7</accession>
<comment type="caution">
    <text evidence="1">The sequence shown here is derived from an EMBL/GenBank/DDBJ whole genome shotgun (WGS) entry which is preliminary data.</text>
</comment>
<dbReference type="AlphaFoldDB" id="A0AAV5KWB7"/>
<evidence type="ECO:0000313" key="2">
    <source>
        <dbReference type="Proteomes" id="UP001054252"/>
    </source>
</evidence>
<proteinExistence type="predicted"/>
<gene>
    <name evidence="1" type="ORF">SLEP1_g37865</name>
</gene>